<feature type="non-terminal residue" evidence="2">
    <location>
        <position position="1"/>
    </location>
</feature>
<reference evidence="2" key="1">
    <citation type="submission" date="2015-07" db="EMBL/GenBank/DDBJ databases">
        <title>Transcriptome Assembly of Anthurium amnicola.</title>
        <authorList>
            <person name="Suzuki J."/>
        </authorList>
    </citation>
    <scope>NUCLEOTIDE SEQUENCE</scope>
</reference>
<protein>
    <submittedName>
        <fullName evidence="2">Tubby-like F-box protein 3</fullName>
    </submittedName>
</protein>
<feature type="compositionally biased region" description="Low complexity" evidence="1">
    <location>
        <begin position="36"/>
        <end position="51"/>
    </location>
</feature>
<organism evidence="2">
    <name type="scientific">Anthurium amnicola</name>
    <dbReference type="NCBI Taxonomy" id="1678845"/>
    <lineage>
        <taxon>Eukaryota</taxon>
        <taxon>Viridiplantae</taxon>
        <taxon>Streptophyta</taxon>
        <taxon>Embryophyta</taxon>
        <taxon>Tracheophyta</taxon>
        <taxon>Spermatophyta</taxon>
        <taxon>Magnoliopsida</taxon>
        <taxon>Liliopsida</taxon>
        <taxon>Araceae</taxon>
        <taxon>Pothoideae</taxon>
        <taxon>Potheae</taxon>
        <taxon>Anthurium</taxon>
    </lineage>
</organism>
<dbReference type="AlphaFoldDB" id="A0A1D1YKE2"/>
<feature type="non-terminal residue" evidence="2">
    <location>
        <position position="156"/>
    </location>
</feature>
<name>A0A1D1YKE2_9ARAE</name>
<sequence>GGGLVRWKPGAPEQRWPRRPRAAANATTKSHHLLRSRSSGSTAAASSSSSFTAAREAHFSSLLSIPSLPHPRGHRLPQRRRFTSSTPLLAPAAGFRARGLRLPGSPRKSRNERKREGRRAVRWGMDLANFSPPWIKRILRGWAPTSERAGGGSSTT</sequence>
<feature type="compositionally biased region" description="Basic residues" evidence="1">
    <location>
        <begin position="71"/>
        <end position="82"/>
    </location>
</feature>
<proteinExistence type="predicted"/>
<feature type="region of interest" description="Disordered" evidence="1">
    <location>
        <begin position="1"/>
        <end position="51"/>
    </location>
</feature>
<dbReference type="PANTHER" id="PTHR36898">
    <property type="entry name" value="OSJNBB0026I12.6 PROTEIN"/>
    <property type="match status" value="1"/>
</dbReference>
<evidence type="ECO:0000313" key="2">
    <source>
        <dbReference type="EMBL" id="JAT55118.1"/>
    </source>
</evidence>
<feature type="region of interest" description="Disordered" evidence="1">
    <location>
        <begin position="64"/>
        <end position="119"/>
    </location>
</feature>
<evidence type="ECO:0000256" key="1">
    <source>
        <dbReference type="SAM" id="MobiDB-lite"/>
    </source>
</evidence>
<gene>
    <name evidence="2" type="primary">TULP3_4</name>
    <name evidence="2" type="ORF">g.60399</name>
</gene>
<dbReference type="PANTHER" id="PTHR36898:SF1">
    <property type="entry name" value="OS04G0250700 PROTEIN"/>
    <property type="match status" value="1"/>
</dbReference>
<dbReference type="EMBL" id="GDJX01012818">
    <property type="protein sequence ID" value="JAT55118.1"/>
    <property type="molecule type" value="Transcribed_RNA"/>
</dbReference>
<accession>A0A1D1YKE2</accession>